<feature type="region of interest" description="Disordered" evidence="1">
    <location>
        <begin position="154"/>
        <end position="247"/>
    </location>
</feature>
<feature type="compositionally biased region" description="Basic and acidic residues" evidence="1">
    <location>
        <begin position="223"/>
        <end position="247"/>
    </location>
</feature>
<gene>
    <name evidence="3" type="ORF">BJ982_003488</name>
</gene>
<keyword evidence="4" id="KW-1185">Reference proteome</keyword>
<dbReference type="RefSeq" id="WP_184881363.1">
    <property type="nucleotide sequence ID" value="NZ_BOOV01000007.1"/>
</dbReference>
<feature type="transmembrane region" description="Helical" evidence="2">
    <location>
        <begin position="86"/>
        <end position="104"/>
    </location>
</feature>
<dbReference type="EMBL" id="JACHND010000001">
    <property type="protein sequence ID" value="MBB4701944.1"/>
    <property type="molecule type" value="Genomic_DNA"/>
</dbReference>
<feature type="transmembrane region" description="Helical" evidence="2">
    <location>
        <begin position="58"/>
        <end position="79"/>
    </location>
</feature>
<feature type="compositionally biased region" description="Pro residues" evidence="1">
    <location>
        <begin position="201"/>
        <end position="214"/>
    </location>
</feature>
<feature type="transmembrane region" description="Helical" evidence="2">
    <location>
        <begin position="7"/>
        <end position="30"/>
    </location>
</feature>
<keyword evidence="2" id="KW-1133">Transmembrane helix</keyword>
<proteinExistence type="predicted"/>
<keyword evidence="2" id="KW-0812">Transmembrane</keyword>
<evidence type="ECO:0000256" key="2">
    <source>
        <dbReference type="SAM" id="Phobius"/>
    </source>
</evidence>
<accession>A0A7W7D8F9</accession>
<dbReference type="PROSITE" id="PS51257">
    <property type="entry name" value="PROKAR_LIPOPROTEIN"/>
    <property type="match status" value="1"/>
</dbReference>
<protein>
    <submittedName>
        <fullName evidence="3">Uncharacterized protein</fullName>
    </submittedName>
</protein>
<evidence type="ECO:0000313" key="3">
    <source>
        <dbReference type="EMBL" id="MBB4701944.1"/>
    </source>
</evidence>
<keyword evidence="2" id="KW-0472">Membrane</keyword>
<feature type="transmembrane region" description="Helical" evidence="2">
    <location>
        <begin position="116"/>
        <end position="136"/>
    </location>
</feature>
<reference evidence="3 4" key="1">
    <citation type="submission" date="2020-08" db="EMBL/GenBank/DDBJ databases">
        <title>Sequencing the genomes of 1000 actinobacteria strains.</title>
        <authorList>
            <person name="Klenk H.-P."/>
        </authorList>
    </citation>
    <scope>NUCLEOTIDE SEQUENCE [LARGE SCALE GENOMIC DNA]</scope>
    <source>
        <strain evidence="3 4">DSM 45784</strain>
    </source>
</reference>
<organism evidence="3 4">
    <name type="scientific">Sphaerisporangium siamense</name>
    <dbReference type="NCBI Taxonomy" id="795645"/>
    <lineage>
        <taxon>Bacteria</taxon>
        <taxon>Bacillati</taxon>
        <taxon>Actinomycetota</taxon>
        <taxon>Actinomycetes</taxon>
        <taxon>Streptosporangiales</taxon>
        <taxon>Streptosporangiaceae</taxon>
        <taxon>Sphaerisporangium</taxon>
    </lineage>
</organism>
<dbReference type="AlphaFoldDB" id="A0A7W7D8F9"/>
<dbReference type="Proteomes" id="UP000542210">
    <property type="component" value="Unassembled WGS sequence"/>
</dbReference>
<name>A0A7W7D8F9_9ACTN</name>
<evidence type="ECO:0000313" key="4">
    <source>
        <dbReference type="Proteomes" id="UP000542210"/>
    </source>
</evidence>
<sequence>MITTRGLVLRSIGTLVGLGGLACCLTMLYLGARAVMSVGGSCGSGGRYATAVPCPDGVAWLIPVSTMGGILALGVYLGLRLPVGPRLAVLAWPALFLSLGWAFLDSAMADPALGLGIMIPGVVFLIMGGAPLALLLHRRAARAVFVGPAPSRPPLTTRVAGRSGGPSGGTVRWTTSVVLPGQDDLPRDAVDLDDPPQDRPTYPPPRTAPAPRPRSPQFAYLDGPRDAPEDAPRDAPWDAPRDAPWDA</sequence>
<evidence type="ECO:0000256" key="1">
    <source>
        <dbReference type="SAM" id="MobiDB-lite"/>
    </source>
</evidence>
<comment type="caution">
    <text evidence="3">The sequence shown here is derived from an EMBL/GenBank/DDBJ whole genome shotgun (WGS) entry which is preliminary data.</text>
</comment>